<evidence type="ECO:0000313" key="2">
    <source>
        <dbReference type="EMBL" id="KAK2590112.1"/>
    </source>
</evidence>
<dbReference type="InterPro" id="IPR021858">
    <property type="entry name" value="Fun_TF"/>
</dbReference>
<dbReference type="PANTHER" id="PTHR38791:SF13">
    <property type="entry name" value="ZN(2)-C6 FUNGAL-TYPE DOMAIN-CONTAINING PROTEIN"/>
    <property type="match status" value="1"/>
</dbReference>
<dbReference type="Proteomes" id="UP001251528">
    <property type="component" value="Unassembled WGS sequence"/>
</dbReference>
<sequence length="335" mass="37534">MPFYHYSKALAATMLALNDHTTAKSDATLASVLLLGLFENISGELPAGGWQWHIKGAIELVYARGHSQVSTTLGLDLFIAARTQMYWGTSNAQLRLVDSKRSQRSTAARCQQYNMCTAVVKAKVAELMPKPRRPETVEAVHKAIEDCQRLIKNISDWSSSFPQSCRWVTAGWEAPSTVLDYKKASAFPGRIDRCSSIWLASIWNMLRCSHVILESTVVRCAAWLDPHRDYRTTPEYAAATKSCSSTIEDFIASVPYQFGYMPFFGGETSRGPGYAAYKCGHDDAPKTLPGFILMWPLTCMMRQDYTTDAQRQWLRGRLEYLGCELGIRCALKLAK</sequence>
<dbReference type="AlphaFoldDB" id="A0AAJ0FMV5"/>
<reference evidence="2" key="1">
    <citation type="submission" date="2023-06" db="EMBL/GenBank/DDBJ databases">
        <title>Conoideocrella luteorostrata (Hypocreales: Clavicipitaceae), a potential biocontrol fungus for elongate hemlock scale in United States Christmas tree production areas.</title>
        <authorList>
            <person name="Barrett H."/>
            <person name="Lovett B."/>
            <person name="Macias A.M."/>
            <person name="Stajich J.E."/>
            <person name="Kasson M.T."/>
        </authorList>
    </citation>
    <scope>NUCLEOTIDE SEQUENCE</scope>
    <source>
        <strain evidence="2">ARSEF 14590</strain>
    </source>
</reference>
<accession>A0AAJ0FMV5</accession>
<proteinExistence type="predicted"/>
<organism evidence="2 3">
    <name type="scientific">Conoideocrella luteorostrata</name>
    <dbReference type="NCBI Taxonomy" id="1105319"/>
    <lineage>
        <taxon>Eukaryota</taxon>
        <taxon>Fungi</taxon>
        <taxon>Dikarya</taxon>
        <taxon>Ascomycota</taxon>
        <taxon>Pezizomycotina</taxon>
        <taxon>Sordariomycetes</taxon>
        <taxon>Hypocreomycetidae</taxon>
        <taxon>Hypocreales</taxon>
        <taxon>Clavicipitaceae</taxon>
        <taxon>Conoideocrella</taxon>
    </lineage>
</organism>
<dbReference type="PANTHER" id="PTHR38791">
    <property type="entry name" value="ZN(II)2CYS6 TRANSCRIPTION FACTOR (EUROFUNG)-RELATED-RELATED"/>
    <property type="match status" value="1"/>
</dbReference>
<evidence type="ECO:0000256" key="1">
    <source>
        <dbReference type="ARBA" id="ARBA00023242"/>
    </source>
</evidence>
<name>A0AAJ0FMV5_9HYPO</name>
<evidence type="ECO:0000313" key="3">
    <source>
        <dbReference type="Proteomes" id="UP001251528"/>
    </source>
</evidence>
<keyword evidence="3" id="KW-1185">Reference proteome</keyword>
<comment type="caution">
    <text evidence="2">The sequence shown here is derived from an EMBL/GenBank/DDBJ whole genome shotgun (WGS) entry which is preliminary data.</text>
</comment>
<feature type="non-terminal residue" evidence="2">
    <location>
        <position position="335"/>
    </location>
</feature>
<protein>
    <submittedName>
        <fullName evidence="2">Uncharacterized protein</fullName>
    </submittedName>
</protein>
<gene>
    <name evidence="2" type="ORF">QQS21_012210</name>
</gene>
<keyword evidence="1" id="KW-0539">Nucleus</keyword>
<dbReference type="InterPro" id="IPR053175">
    <property type="entry name" value="DHMBA_Reg_Transcription_Factor"/>
</dbReference>
<dbReference type="Pfam" id="PF11951">
    <property type="entry name" value="Fungal_trans_2"/>
    <property type="match status" value="1"/>
</dbReference>
<dbReference type="EMBL" id="JASWJB010000485">
    <property type="protein sequence ID" value="KAK2590112.1"/>
    <property type="molecule type" value="Genomic_DNA"/>
</dbReference>